<protein>
    <submittedName>
        <fullName evidence="2">Pentapeptide repeat-containing protein</fullName>
    </submittedName>
</protein>
<dbReference type="RefSeq" id="WP_267677579.1">
    <property type="nucleotide sequence ID" value="NZ_CP113088.1"/>
</dbReference>
<dbReference type="Pfam" id="PF24722">
    <property type="entry name" value="DUF7674"/>
    <property type="match status" value="1"/>
</dbReference>
<dbReference type="InterPro" id="IPR056091">
    <property type="entry name" value="DUF7674"/>
</dbReference>
<dbReference type="Pfam" id="PF13599">
    <property type="entry name" value="Pentapeptide_4"/>
    <property type="match status" value="1"/>
</dbReference>
<organism evidence="2 3">
    <name type="scientific">Lacinutrix neustonica</name>
    <dbReference type="NCBI Taxonomy" id="2980107"/>
    <lineage>
        <taxon>Bacteria</taxon>
        <taxon>Pseudomonadati</taxon>
        <taxon>Bacteroidota</taxon>
        <taxon>Flavobacteriia</taxon>
        <taxon>Flavobacteriales</taxon>
        <taxon>Flavobacteriaceae</taxon>
        <taxon>Lacinutrix</taxon>
    </lineage>
</organism>
<dbReference type="EMBL" id="CP113088">
    <property type="protein sequence ID" value="WAC02982.1"/>
    <property type="molecule type" value="Genomic_DNA"/>
</dbReference>
<evidence type="ECO:0000313" key="2">
    <source>
        <dbReference type="EMBL" id="WAC02982.1"/>
    </source>
</evidence>
<evidence type="ECO:0000259" key="1">
    <source>
        <dbReference type="Pfam" id="PF24722"/>
    </source>
</evidence>
<reference evidence="2" key="1">
    <citation type="submission" date="2022-11" db="EMBL/GenBank/DDBJ databases">
        <title>Lacinutrix neustonica HL-RS19T sp. nov., isolated from the surface microlayer sample of brackish Lake Shihwa.</title>
        <authorList>
            <person name="Choi J.Y."/>
            <person name="Hwang C.Y."/>
        </authorList>
    </citation>
    <scope>NUCLEOTIDE SEQUENCE</scope>
    <source>
        <strain evidence="2">HL-RS19</strain>
    </source>
</reference>
<dbReference type="Proteomes" id="UP001164705">
    <property type="component" value="Chromosome"/>
</dbReference>
<dbReference type="Gene3D" id="2.160.20.80">
    <property type="entry name" value="E3 ubiquitin-protein ligase SopA"/>
    <property type="match status" value="1"/>
</dbReference>
<sequence>MKTKKEILEYYQNGQRFYRNVDFDNGESYADSNFQDAMFENCYFGVEFSNSNFRNARFSECNLKSTDFSNCDLTKTEIFNCLVEAIDFGTSDTSSLIFESNTSFGNEVKINTKSNGLEAYMHPLIEELYKNVPDFDKISDHTSDDLLYSVFGDLSLRLSEQITELEKPNKLITDSFTFFNHLGNKNDKEIDNLLVVGIYEGLYWSKKCNDLSRSLLKGRNKEVYEYWMINGNIQAEY</sequence>
<dbReference type="InterPro" id="IPR001646">
    <property type="entry name" value="5peptide_repeat"/>
</dbReference>
<evidence type="ECO:0000313" key="3">
    <source>
        <dbReference type="Proteomes" id="UP001164705"/>
    </source>
</evidence>
<proteinExistence type="predicted"/>
<dbReference type="KEGG" id="lnu:N7U66_04965"/>
<dbReference type="SUPFAM" id="SSF141571">
    <property type="entry name" value="Pentapeptide repeat-like"/>
    <property type="match status" value="1"/>
</dbReference>
<dbReference type="AlphaFoldDB" id="A0A9E8MYR2"/>
<gene>
    <name evidence="2" type="ORF">N7U66_04965</name>
</gene>
<feature type="domain" description="DUF7674" evidence="1">
    <location>
        <begin position="126"/>
        <end position="227"/>
    </location>
</feature>
<name>A0A9E8MYR2_9FLAO</name>
<keyword evidence="3" id="KW-1185">Reference proteome</keyword>
<accession>A0A9E8MYR2</accession>